<dbReference type="RefSeq" id="WP_186893702.1">
    <property type="nucleotide sequence ID" value="NZ_WJBE01000004.1"/>
</dbReference>
<keyword evidence="5" id="KW-0347">Helicase</keyword>
<dbReference type="InterPro" id="IPR014017">
    <property type="entry name" value="DNA_helicase_UvrD-like_C"/>
</dbReference>
<dbReference type="Gene3D" id="3.90.320.10">
    <property type="match status" value="1"/>
</dbReference>
<evidence type="ECO:0000313" key="11">
    <source>
        <dbReference type="EMBL" id="MBC3899166.1"/>
    </source>
</evidence>
<keyword evidence="6" id="KW-0269">Exonuclease</keyword>
<comment type="caution">
    <text evidence="11">The sequence shown here is derived from an EMBL/GenBank/DDBJ whole genome shotgun (WGS) entry which is preliminary data.</text>
</comment>
<evidence type="ECO:0000259" key="10">
    <source>
        <dbReference type="PROSITE" id="PS51217"/>
    </source>
</evidence>
<evidence type="ECO:0000256" key="1">
    <source>
        <dbReference type="ARBA" id="ARBA00022722"/>
    </source>
</evidence>
<dbReference type="Pfam" id="PF21445">
    <property type="entry name" value="ADDB_N"/>
    <property type="match status" value="1"/>
</dbReference>
<accession>A0ABR6YVM4</accession>
<keyword evidence="3" id="KW-0227">DNA damage</keyword>
<dbReference type="EMBL" id="WJBE01000004">
    <property type="protein sequence ID" value="MBC3899166.1"/>
    <property type="molecule type" value="Genomic_DNA"/>
</dbReference>
<dbReference type="SUPFAM" id="SSF52540">
    <property type="entry name" value="P-loop containing nucleoside triphosphate hydrolases"/>
    <property type="match status" value="1"/>
</dbReference>
<name>A0ABR6YVM4_9FIRM</name>
<keyword evidence="9" id="KW-0234">DNA repair</keyword>
<feature type="domain" description="UvrD-like helicase C-terminal" evidence="10">
    <location>
        <begin position="268"/>
        <end position="565"/>
    </location>
</feature>
<evidence type="ECO:0000256" key="8">
    <source>
        <dbReference type="ARBA" id="ARBA00023125"/>
    </source>
</evidence>
<evidence type="ECO:0000256" key="9">
    <source>
        <dbReference type="ARBA" id="ARBA00023204"/>
    </source>
</evidence>
<keyword evidence="4" id="KW-0378">Hydrolase</keyword>
<evidence type="ECO:0000256" key="2">
    <source>
        <dbReference type="ARBA" id="ARBA00022741"/>
    </source>
</evidence>
<evidence type="ECO:0000256" key="5">
    <source>
        <dbReference type="ARBA" id="ARBA00022806"/>
    </source>
</evidence>
<evidence type="ECO:0000256" key="6">
    <source>
        <dbReference type="ARBA" id="ARBA00022839"/>
    </source>
</evidence>
<gene>
    <name evidence="11" type="ORF">GH811_05990</name>
</gene>
<dbReference type="InterPro" id="IPR049035">
    <property type="entry name" value="ADDB_N"/>
</dbReference>
<dbReference type="Proteomes" id="UP000622405">
    <property type="component" value="Unassembled WGS sequence"/>
</dbReference>
<keyword evidence="12" id="KW-1185">Reference proteome</keyword>
<protein>
    <recommendedName>
        <fullName evidence="10">UvrD-like helicase C-terminal domain-containing protein</fullName>
    </recommendedName>
</protein>
<evidence type="ECO:0000256" key="4">
    <source>
        <dbReference type="ARBA" id="ARBA00022801"/>
    </source>
</evidence>
<reference evidence="11 12" key="1">
    <citation type="journal article" date="2020" name="mSystems">
        <title>Defining Genomic and Predicted Metabolic Features of the Acetobacterium Genus.</title>
        <authorList>
            <person name="Ross D.E."/>
            <person name="Marshall C.W."/>
            <person name="Gulliver D."/>
            <person name="May H.D."/>
            <person name="Norman R.S."/>
        </authorList>
    </citation>
    <scope>NUCLEOTIDE SEQUENCE [LARGE SCALE GENOMIC DNA]</scope>
    <source>
        <strain evidence="11 12">DSM 4132</strain>
    </source>
</reference>
<keyword evidence="1" id="KW-0540">Nuclease</keyword>
<dbReference type="PANTHER" id="PTHR30591">
    <property type="entry name" value="RECBCD ENZYME SUBUNIT RECC"/>
    <property type="match status" value="1"/>
</dbReference>
<dbReference type="InterPro" id="IPR027417">
    <property type="entry name" value="P-loop_NTPase"/>
</dbReference>
<proteinExistence type="predicted"/>
<evidence type="ECO:0000313" key="12">
    <source>
        <dbReference type="Proteomes" id="UP000622405"/>
    </source>
</evidence>
<dbReference type="Pfam" id="PF12705">
    <property type="entry name" value="PDDEXK_1"/>
    <property type="match status" value="1"/>
</dbReference>
<evidence type="ECO:0000256" key="7">
    <source>
        <dbReference type="ARBA" id="ARBA00022840"/>
    </source>
</evidence>
<keyword evidence="8" id="KW-0238">DNA-binding</keyword>
<dbReference type="Gene3D" id="3.40.50.300">
    <property type="entry name" value="P-loop containing nucleotide triphosphate hydrolases"/>
    <property type="match status" value="3"/>
</dbReference>
<dbReference type="PROSITE" id="PS51217">
    <property type="entry name" value="UVRD_HELICASE_CTER"/>
    <property type="match status" value="1"/>
</dbReference>
<dbReference type="PANTHER" id="PTHR30591:SF1">
    <property type="entry name" value="RECBCD ENZYME SUBUNIT RECC"/>
    <property type="match status" value="1"/>
</dbReference>
<sequence length="1117" mass="127485">MGITMIVGRQSQVLSEAVYHQIGAALDAGKEKLYLMVPEQFTLGAEEALIKANGLAGLLNVEVLSPKRLGNRVLQETGGLTKTYMDSHGKNMLLQKTLGDIQEQLTIYRSSVKKPGFLISIADLIAELKQNEIAPENLEQTRKTLSQGIMPQKLGDVIKIYRHFQELLGNDRKDEEDFRNFVCEKIPTAEFLQNSEIWMDGFQNFSAQDYRMIGNLVDTVKEIHIALPWDPDPSARDQEVFQLTANTMDNLKEIGARAQVAFKLEKISGKNQTSPELAHLEANLFAYPKLEYPEAAKQISLTQCQNTWEEVEMGARKILELIREEGLSFRDMVVLAGDLEEYGSIIKRIFTQYQIPFFMDDLRAIGDNHLIEAVVTALEVILNNYRFDDVFGFVKTGFSPITLSECEDLENYALEFGIRGKQWDQEFTKVSQNPALDLDNLNQLRLKLITPLTQLKTELKAGRSCQDYTRSLYEFLVRIKTPEKIEALVEQLSESGNYEAMEIYHQIWNILMEVFDQIVETMGNDETTREEYLRILKSGFQGYRLGIIPPYRDYVSITDLRRSRSSAFEVLIVFGLNEGKIPGSGSEPNLFSDLERQILGAHQIRLQNNRSFQMDQERFLVYDLLSKPKSRLALHWALADMEGNSQQPSILLSQILGIFPKIEILSTLNDGVAAFWNTLSTPDATLWHLIRHLRDSRSEAGSTQQLEEALWAEVQDWYQNNPNYQQIISNLTEALNYAGVSQAMTGTEAAVLYGKNLRTSITRLETHRQCPFSHYVRYGLKPESRPIYNIAAPEIGTLLHELIDGFFREVHKQKLDLRTLPKNQRDNLLEGVMESCLPQIKTNVFNSTGQNQYLGKKLERVGKKSIDILVQQLCAGDFEPQATEFSFEQELSLPDAKLGEVKIYGKIDRLDLYEKDGHTWVKVIDYKTGSKKLGYDDIYYGLSLQLLVYLDGAMTVIDAEDILPGGTFYFYVDDPMPRLDFGENVLAAINKSFKLNGLLLDDEMVIAAMDHEADGKKSDILPVYRSEFKLNREEFTGIIDYVRKTVIRQIKNIYEGDIKIRPYKKGHDYACQYCDYKGICQFDDAITRGGYEVLKAAMKKEQFFTLIQEGESDEMDK</sequence>
<dbReference type="InterPro" id="IPR011604">
    <property type="entry name" value="PDDEXK-like_dom_sf"/>
</dbReference>
<keyword evidence="7" id="KW-0067">ATP-binding</keyword>
<evidence type="ECO:0000256" key="3">
    <source>
        <dbReference type="ARBA" id="ARBA00022763"/>
    </source>
</evidence>
<keyword evidence="2" id="KW-0547">Nucleotide-binding</keyword>
<organism evidence="11 12">
    <name type="scientific">Acetobacterium malicum</name>
    <dbReference type="NCBI Taxonomy" id="52692"/>
    <lineage>
        <taxon>Bacteria</taxon>
        <taxon>Bacillati</taxon>
        <taxon>Bacillota</taxon>
        <taxon>Clostridia</taxon>
        <taxon>Eubacteriales</taxon>
        <taxon>Eubacteriaceae</taxon>
        <taxon>Acetobacterium</taxon>
    </lineage>
</organism>
<dbReference type="InterPro" id="IPR038726">
    <property type="entry name" value="PDDEXK_AddAB-type"/>
</dbReference>